<dbReference type="Proteomes" id="UP000050794">
    <property type="component" value="Unassembled WGS sequence"/>
</dbReference>
<sequence>MGEGSVSSGKLLTTAILMRDFVGRHFDPHRKRFTDIQVERGSLLRSISMTEDGEIARELKEIYRDGPSYKEPLFMKCLDVLLLSDSEAAILLAIRDNDIRYEFYRDSSRFSFIDQLAKGDSVIVEGSFPKQSRAFRVISLPVIGFACLTVDPSAFHKPEKYCLLFPSNFAFDFGNESLHKSPFSALVDLFSLSY</sequence>
<proteinExistence type="predicted"/>
<reference evidence="1 2" key="2">
    <citation type="submission" date="2018-11" db="EMBL/GenBank/DDBJ databases">
        <authorList>
            <consortium name="Pathogen Informatics"/>
        </authorList>
    </citation>
    <scope>NUCLEOTIDE SEQUENCE [LARGE SCALE GENOMIC DNA]</scope>
</reference>
<reference evidence="3" key="1">
    <citation type="submission" date="2016-06" db="UniProtKB">
        <authorList>
            <consortium name="WormBaseParasite"/>
        </authorList>
    </citation>
    <scope>IDENTIFICATION</scope>
</reference>
<evidence type="ECO:0000313" key="3">
    <source>
        <dbReference type="WBParaSite" id="TCNE_0001612701-mRNA-1"/>
    </source>
</evidence>
<accession>A0A183V5V6</accession>
<evidence type="ECO:0000313" key="1">
    <source>
        <dbReference type="EMBL" id="VDM47447.1"/>
    </source>
</evidence>
<organism evidence="2 3">
    <name type="scientific">Toxocara canis</name>
    <name type="common">Canine roundworm</name>
    <dbReference type="NCBI Taxonomy" id="6265"/>
    <lineage>
        <taxon>Eukaryota</taxon>
        <taxon>Metazoa</taxon>
        <taxon>Ecdysozoa</taxon>
        <taxon>Nematoda</taxon>
        <taxon>Chromadorea</taxon>
        <taxon>Rhabditida</taxon>
        <taxon>Spirurina</taxon>
        <taxon>Ascaridomorpha</taxon>
        <taxon>Ascaridoidea</taxon>
        <taxon>Toxocaridae</taxon>
        <taxon>Toxocara</taxon>
    </lineage>
</organism>
<dbReference type="WBParaSite" id="TCNE_0001612701-mRNA-1">
    <property type="protein sequence ID" value="TCNE_0001612701-mRNA-1"/>
    <property type="gene ID" value="TCNE_0001612701"/>
</dbReference>
<dbReference type="AlphaFoldDB" id="A0A183V5V6"/>
<dbReference type="EMBL" id="UYWY01023349">
    <property type="protein sequence ID" value="VDM47447.1"/>
    <property type="molecule type" value="Genomic_DNA"/>
</dbReference>
<protein>
    <submittedName>
        <fullName evidence="3">AAA_5 domain-containing protein</fullName>
    </submittedName>
</protein>
<evidence type="ECO:0000313" key="2">
    <source>
        <dbReference type="Proteomes" id="UP000050794"/>
    </source>
</evidence>
<gene>
    <name evidence="1" type="ORF">TCNE_LOCUS16126</name>
</gene>
<name>A0A183V5V6_TOXCA</name>
<keyword evidence="2" id="KW-1185">Reference proteome</keyword>